<sequence>MSIKLASLSDAKEICRVQRCSWQHVYPQQLISDMFQALPFELHQQLWKQRLSSEQNQIWVLKTNGVQGFLMLEKQTPEIELAALYLQPDTIGKGWGRALLEKACQSAAMKEVYCWVMQDNQQAEGFYRHMGFQFSGEQRQVEFAGSYFVQKKAYLAADQRFF</sequence>
<proteinExistence type="predicted"/>
<accession>A0ABU7G3S8</accession>
<evidence type="ECO:0000256" key="1">
    <source>
        <dbReference type="ARBA" id="ARBA00022679"/>
    </source>
</evidence>
<feature type="domain" description="N-acetyltransferase" evidence="3">
    <location>
        <begin position="1"/>
        <end position="154"/>
    </location>
</feature>
<dbReference type="Proteomes" id="UP001310248">
    <property type="component" value="Unassembled WGS sequence"/>
</dbReference>
<dbReference type="CDD" id="cd04301">
    <property type="entry name" value="NAT_SF"/>
    <property type="match status" value="1"/>
</dbReference>
<keyword evidence="2" id="KW-0012">Acyltransferase</keyword>
<evidence type="ECO:0000259" key="3">
    <source>
        <dbReference type="PROSITE" id="PS51186"/>
    </source>
</evidence>
<dbReference type="EMBL" id="JAYDYW010000006">
    <property type="protein sequence ID" value="MEE1674046.1"/>
    <property type="molecule type" value="Genomic_DNA"/>
</dbReference>
<dbReference type="Pfam" id="PF00583">
    <property type="entry name" value="Acetyltransf_1"/>
    <property type="match status" value="1"/>
</dbReference>
<comment type="caution">
    <text evidence="4">The sequence shown here is derived from an EMBL/GenBank/DDBJ whole genome shotgun (WGS) entry which is preliminary data.</text>
</comment>
<organism evidence="4 5">
    <name type="scientific">Agarivorans aestuarii</name>
    <dbReference type="NCBI Taxonomy" id="1563703"/>
    <lineage>
        <taxon>Bacteria</taxon>
        <taxon>Pseudomonadati</taxon>
        <taxon>Pseudomonadota</taxon>
        <taxon>Gammaproteobacteria</taxon>
        <taxon>Alteromonadales</taxon>
        <taxon>Alteromonadaceae</taxon>
        <taxon>Agarivorans</taxon>
    </lineage>
</organism>
<evidence type="ECO:0000256" key="2">
    <source>
        <dbReference type="ARBA" id="ARBA00023315"/>
    </source>
</evidence>
<dbReference type="InterPro" id="IPR000182">
    <property type="entry name" value="GNAT_dom"/>
</dbReference>
<dbReference type="SUPFAM" id="SSF55729">
    <property type="entry name" value="Acyl-CoA N-acyltransferases (Nat)"/>
    <property type="match status" value="1"/>
</dbReference>
<dbReference type="PANTHER" id="PTHR43800:SF1">
    <property type="entry name" value="PEPTIDYL-LYSINE N-ACETYLTRANSFERASE YJAB"/>
    <property type="match status" value="1"/>
</dbReference>
<name>A0ABU7G3S8_9ALTE</name>
<dbReference type="RefSeq" id="WP_329775248.1">
    <property type="nucleotide sequence ID" value="NZ_JAYDYW010000006.1"/>
</dbReference>
<reference evidence="5" key="1">
    <citation type="submission" date="2023-07" db="EMBL/GenBank/DDBJ databases">
        <title>Draft genome sequence of Agarivorans aestuarii strain ZMCS4, a CAZymes producing bacteria isolated from the marine brown algae Clodostephus spongiosus.</title>
        <authorList>
            <person name="Lorente B."/>
            <person name="Cabral C."/>
            <person name="Frias J."/>
            <person name="Faria J."/>
            <person name="Toubarro D."/>
        </authorList>
    </citation>
    <scope>NUCLEOTIDE SEQUENCE [LARGE SCALE GENOMIC DNA]</scope>
    <source>
        <strain evidence="5">ZMCS4</strain>
    </source>
</reference>
<evidence type="ECO:0000313" key="4">
    <source>
        <dbReference type="EMBL" id="MEE1674046.1"/>
    </source>
</evidence>
<dbReference type="PROSITE" id="PS51186">
    <property type="entry name" value="GNAT"/>
    <property type="match status" value="1"/>
</dbReference>
<protein>
    <submittedName>
        <fullName evidence="4">GNAT family N-acetyltransferase</fullName>
    </submittedName>
</protein>
<keyword evidence="5" id="KW-1185">Reference proteome</keyword>
<dbReference type="PANTHER" id="PTHR43800">
    <property type="entry name" value="PEPTIDYL-LYSINE N-ACETYLTRANSFERASE YJAB"/>
    <property type="match status" value="1"/>
</dbReference>
<dbReference type="Gene3D" id="3.40.630.30">
    <property type="match status" value="1"/>
</dbReference>
<keyword evidence="1" id="KW-0808">Transferase</keyword>
<dbReference type="InterPro" id="IPR016181">
    <property type="entry name" value="Acyl_CoA_acyltransferase"/>
</dbReference>
<reference evidence="4 5" key="2">
    <citation type="submission" date="2023-12" db="EMBL/GenBank/DDBJ databases">
        <authorList>
            <consortium name="Cladostephus spongiosus"/>
            <person name="Lorente B."/>
            <person name="Cabral C."/>
            <person name="Frias J."/>
            <person name="Faria J."/>
            <person name="Toubarro D."/>
        </authorList>
    </citation>
    <scope>NUCLEOTIDE SEQUENCE [LARGE SCALE GENOMIC DNA]</scope>
    <source>
        <strain evidence="4 5">ZMCS4</strain>
    </source>
</reference>
<gene>
    <name evidence="4" type="ORF">SNR37_003475</name>
</gene>
<evidence type="ECO:0000313" key="5">
    <source>
        <dbReference type="Proteomes" id="UP001310248"/>
    </source>
</evidence>